<dbReference type="GeneID" id="8383178"/>
<dbReference type="InterPro" id="IPR017871">
    <property type="entry name" value="ABC_transporter-like_CS"/>
</dbReference>
<dbReference type="PROSITE" id="PS00211">
    <property type="entry name" value="ABC_TRANSPORTER_1"/>
    <property type="match status" value="1"/>
</dbReference>
<evidence type="ECO:0000313" key="5">
    <source>
        <dbReference type="EMBL" id="ACV11088.1"/>
    </source>
</evidence>
<keyword evidence="2" id="KW-0547">Nucleotide-binding</keyword>
<dbReference type="SMART" id="SM00382">
    <property type="entry name" value="AAA"/>
    <property type="match status" value="1"/>
</dbReference>
<evidence type="ECO:0000256" key="3">
    <source>
        <dbReference type="ARBA" id="ARBA00022840"/>
    </source>
</evidence>
<proteinExistence type="predicted"/>
<sequence length="250" mass="26696">MSDTPAIATDSLRKEYGTAVAVRDLDLTVSHGEVFGFLGPNGAGKTSTIRMLTTLQEPTSGTATVAGESIQRRERVTPRIGYLPEEPPVYPELTGRENLQYVAGLRGVAADDRIETLLERFGLAEAANRAVAGYSKGMKQKLGLIGAMVHEPEVLFLDEPTAGLDPRAARTVKDTIADVSERGVTVFLSTHILPVVEELGDRVGVLQDGQLVAEGPPEDLGSRLGEDADLEDVFLNVTRSRASVGTVGEQ</sequence>
<dbReference type="Gene3D" id="3.40.50.300">
    <property type="entry name" value="P-loop containing nucleotide triphosphate hydrolases"/>
    <property type="match status" value="1"/>
</dbReference>
<dbReference type="SUPFAM" id="SSF52540">
    <property type="entry name" value="P-loop containing nucleoside triphosphate hydrolases"/>
    <property type="match status" value="1"/>
</dbReference>
<dbReference type="HOGENOM" id="CLU_000604_1_2_2"/>
<reference evidence="5 6" key="1">
    <citation type="journal article" date="2009" name="Stand. Genomic Sci.">
        <title>Complete genome sequence of Halorhabdus utahensis type strain (AX-2).</title>
        <authorList>
            <person name="Anderson I."/>
            <person name="Tindall B.J."/>
            <person name="Pomrenke H."/>
            <person name="Goker M."/>
            <person name="Lapidus A."/>
            <person name="Nolan M."/>
            <person name="Copeland A."/>
            <person name="Glavina Del Rio T."/>
            <person name="Chen F."/>
            <person name="Tice H."/>
            <person name="Cheng J.F."/>
            <person name="Lucas S."/>
            <person name="Chertkov O."/>
            <person name="Bruce D."/>
            <person name="Brettin T."/>
            <person name="Detter J.C."/>
            <person name="Han C."/>
            <person name="Goodwin L."/>
            <person name="Land M."/>
            <person name="Hauser L."/>
            <person name="Chang Y.J."/>
            <person name="Jeffries C.D."/>
            <person name="Pitluck S."/>
            <person name="Pati A."/>
            <person name="Mavromatis K."/>
            <person name="Ivanova N."/>
            <person name="Ovchinnikova G."/>
            <person name="Chen A."/>
            <person name="Palaniappan K."/>
            <person name="Chain P."/>
            <person name="Rohde M."/>
            <person name="Bristow J."/>
            <person name="Eisen J.A."/>
            <person name="Markowitz V."/>
            <person name="Hugenholtz P."/>
            <person name="Kyrpides N.C."/>
            <person name="Klenk H.P."/>
        </authorList>
    </citation>
    <scope>NUCLEOTIDE SEQUENCE [LARGE SCALE GENOMIC DNA]</scope>
    <source>
        <strain evidence="6">DSM 12940 / JCM 11049 / AX-2</strain>
    </source>
</reference>
<dbReference type="InterPro" id="IPR027417">
    <property type="entry name" value="P-loop_NTPase"/>
</dbReference>
<dbReference type="CDD" id="cd03230">
    <property type="entry name" value="ABC_DR_subfamily_A"/>
    <property type="match status" value="1"/>
</dbReference>
<dbReference type="PANTHER" id="PTHR42939">
    <property type="entry name" value="ABC TRANSPORTER ATP-BINDING PROTEIN ALBC-RELATED"/>
    <property type="match status" value="1"/>
</dbReference>
<name>C7NUS5_HALUD</name>
<dbReference type="STRING" id="519442.Huta_0905"/>
<accession>C7NUS5</accession>
<dbReference type="PROSITE" id="PS50893">
    <property type="entry name" value="ABC_TRANSPORTER_2"/>
    <property type="match status" value="1"/>
</dbReference>
<dbReference type="KEGG" id="hut:Huta_0905"/>
<dbReference type="RefSeq" id="WP_015788665.1">
    <property type="nucleotide sequence ID" value="NC_013158.1"/>
</dbReference>
<feature type="domain" description="ABC transporter" evidence="4">
    <location>
        <begin position="7"/>
        <end position="233"/>
    </location>
</feature>
<dbReference type="InterPro" id="IPR003593">
    <property type="entry name" value="AAA+_ATPase"/>
</dbReference>
<dbReference type="OrthoDB" id="87732at2157"/>
<keyword evidence="1" id="KW-0813">Transport</keyword>
<dbReference type="GO" id="GO:0005524">
    <property type="term" value="F:ATP binding"/>
    <property type="evidence" value="ECO:0007669"/>
    <property type="project" value="UniProtKB-KW"/>
</dbReference>
<dbReference type="AlphaFoldDB" id="C7NUS5"/>
<keyword evidence="3" id="KW-0067">ATP-binding</keyword>
<evidence type="ECO:0000313" key="6">
    <source>
        <dbReference type="Proteomes" id="UP000002071"/>
    </source>
</evidence>
<dbReference type="GO" id="GO:0016887">
    <property type="term" value="F:ATP hydrolysis activity"/>
    <property type="evidence" value="ECO:0007669"/>
    <property type="project" value="InterPro"/>
</dbReference>
<evidence type="ECO:0000259" key="4">
    <source>
        <dbReference type="PROSITE" id="PS50893"/>
    </source>
</evidence>
<evidence type="ECO:0000256" key="2">
    <source>
        <dbReference type="ARBA" id="ARBA00022741"/>
    </source>
</evidence>
<keyword evidence="6" id="KW-1185">Reference proteome</keyword>
<evidence type="ECO:0000256" key="1">
    <source>
        <dbReference type="ARBA" id="ARBA00022448"/>
    </source>
</evidence>
<organism evidence="5 6">
    <name type="scientific">Halorhabdus utahensis (strain DSM 12940 / JCM 11049 / AX-2)</name>
    <dbReference type="NCBI Taxonomy" id="519442"/>
    <lineage>
        <taxon>Archaea</taxon>
        <taxon>Methanobacteriati</taxon>
        <taxon>Methanobacteriota</taxon>
        <taxon>Stenosarchaea group</taxon>
        <taxon>Halobacteria</taxon>
        <taxon>Halobacteriales</taxon>
        <taxon>Haloarculaceae</taxon>
        <taxon>Halorhabdus</taxon>
    </lineage>
</organism>
<dbReference type="EMBL" id="CP001687">
    <property type="protein sequence ID" value="ACV11088.1"/>
    <property type="molecule type" value="Genomic_DNA"/>
</dbReference>
<dbReference type="Pfam" id="PF00005">
    <property type="entry name" value="ABC_tran"/>
    <property type="match status" value="1"/>
</dbReference>
<dbReference type="eggNOG" id="arCOG00194">
    <property type="taxonomic scope" value="Archaea"/>
</dbReference>
<dbReference type="InterPro" id="IPR051782">
    <property type="entry name" value="ABC_Transporter_VariousFunc"/>
</dbReference>
<protein>
    <submittedName>
        <fullName evidence="5">ABC transporter related</fullName>
    </submittedName>
</protein>
<gene>
    <name evidence="5" type="ordered locus">Huta_0905</name>
</gene>
<dbReference type="InterPro" id="IPR003439">
    <property type="entry name" value="ABC_transporter-like_ATP-bd"/>
</dbReference>
<dbReference type="PANTHER" id="PTHR42939:SF1">
    <property type="entry name" value="ABC TRANSPORTER ATP-BINDING PROTEIN ALBC-RELATED"/>
    <property type="match status" value="1"/>
</dbReference>
<dbReference type="Proteomes" id="UP000002071">
    <property type="component" value="Chromosome"/>
</dbReference>